<evidence type="ECO:0000256" key="4">
    <source>
        <dbReference type="ARBA" id="ARBA00022692"/>
    </source>
</evidence>
<name>A0AAN4UTU6_9RHOB</name>
<organism evidence="12 15">
    <name type="scientific">Allgaiera indica</name>
    <dbReference type="NCBI Taxonomy" id="765699"/>
    <lineage>
        <taxon>Bacteria</taxon>
        <taxon>Pseudomonadati</taxon>
        <taxon>Pseudomonadota</taxon>
        <taxon>Alphaproteobacteria</taxon>
        <taxon>Rhodobacterales</taxon>
        <taxon>Paracoccaceae</taxon>
        <taxon>Allgaiera</taxon>
    </lineage>
</organism>
<evidence type="ECO:0000259" key="11">
    <source>
        <dbReference type="PROSITE" id="PS50929"/>
    </source>
</evidence>
<reference evidence="12" key="1">
    <citation type="journal article" date="2014" name="Int. J. Syst. Evol. Microbiol.">
        <title>Complete genome sequence of Corynebacterium casei LMG S-19264T (=DSM 44701T), isolated from a smear-ripened cheese.</title>
        <authorList>
            <consortium name="US DOE Joint Genome Institute (JGI-PGF)"/>
            <person name="Walter F."/>
            <person name="Albersmeier A."/>
            <person name="Kalinowski J."/>
            <person name="Ruckert C."/>
        </authorList>
    </citation>
    <scope>NUCLEOTIDE SEQUENCE</scope>
    <source>
        <strain evidence="12">CGMCC 1.10859</strain>
    </source>
</reference>
<dbReference type="InterPro" id="IPR027417">
    <property type="entry name" value="P-loop_NTPase"/>
</dbReference>
<feature type="transmembrane region" description="Helical" evidence="9">
    <location>
        <begin position="248"/>
        <end position="267"/>
    </location>
</feature>
<dbReference type="PROSITE" id="PS00211">
    <property type="entry name" value="ABC_TRANSPORTER_1"/>
    <property type="match status" value="1"/>
</dbReference>
<dbReference type="Proteomes" id="UP000634647">
    <property type="component" value="Unassembled WGS sequence"/>
</dbReference>
<dbReference type="SMART" id="SM00382">
    <property type="entry name" value="AAA"/>
    <property type="match status" value="1"/>
</dbReference>
<dbReference type="GO" id="GO:0015421">
    <property type="term" value="F:ABC-type oligopeptide transporter activity"/>
    <property type="evidence" value="ECO:0007669"/>
    <property type="project" value="TreeGrafter"/>
</dbReference>
<evidence type="ECO:0000256" key="6">
    <source>
        <dbReference type="ARBA" id="ARBA00022840"/>
    </source>
</evidence>
<dbReference type="FunFam" id="3.40.50.300:FF:000221">
    <property type="entry name" value="Multidrug ABC transporter ATP-binding protein"/>
    <property type="match status" value="1"/>
</dbReference>
<protein>
    <submittedName>
        <fullName evidence="12">ABC transporter permease</fullName>
    </submittedName>
    <submittedName>
        <fullName evidence="13">ATP-binding cassette, subfamily B/ATP-binding cassette, subfamily B, MsbA</fullName>
    </submittedName>
</protein>
<feature type="transmembrane region" description="Helical" evidence="9">
    <location>
        <begin position="162"/>
        <end position="180"/>
    </location>
</feature>
<dbReference type="InterPro" id="IPR017871">
    <property type="entry name" value="ABC_transporter-like_CS"/>
</dbReference>
<dbReference type="EMBL" id="BNAB01000016">
    <property type="protein sequence ID" value="GHE04349.1"/>
    <property type="molecule type" value="Genomic_DNA"/>
</dbReference>
<dbReference type="Proteomes" id="UP000199541">
    <property type="component" value="Unassembled WGS sequence"/>
</dbReference>
<evidence type="ECO:0000313" key="12">
    <source>
        <dbReference type="EMBL" id="GHE04349.1"/>
    </source>
</evidence>
<evidence type="ECO:0000256" key="7">
    <source>
        <dbReference type="ARBA" id="ARBA00022989"/>
    </source>
</evidence>
<keyword evidence="7 9" id="KW-1133">Transmembrane helix</keyword>
<dbReference type="PANTHER" id="PTHR43394:SF1">
    <property type="entry name" value="ATP-BINDING CASSETTE SUB-FAMILY B MEMBER 10, MITOCHONDRIAL"/>
    <property type="match status" value="1"/>
</dbReference>
<dbReference type="Pfam" id="PF00005">
    <property type="entry name" value="ABC_tran"/>
    <property type="match status" value="1"/>
</dbReference>
<evidence type="ECO:0000313" key="14">
    <source>
        <dbReference type="Proteomes" id="UP000199541"/>
    </source>
</evidence>
<dbReference type="GO" id="GO:0005524">
    <property type="term" value="F:ATP binding"/>
    <property type="evidence" value="ECO:0007669"/>
    <property type="project" value="UniProtKB-KW"/>
</dbReference>
<reference evidence="12" key="3">
    <citation type="submission" date="2023-06" db="EMBL/GenBank/DDBJ databases">
        <authorList>
            <person name="Sun Q."/>
            <person name="Zhou Y."/>
        </authorList>
    </citation>
    <scope>NUCLEOTIDE SEQUENCE</scope>
    <source>
        <strain evidence="12">CGMCC 1.10859</strain>
    </source>
</reference>
<feature type="domain" description="ABC transmembrane type-1" evidence="11">
    <location>
        <begin position="23"/>
        <end position="305"/>
    </location>
</feature>
<dbReference type="InterPro" id="IPR011527">
    <property type="entry name" value="ABC1_TM_dom"/>
</dbReference>
<dbReference type="GO" id="GO:0016887">
    <property type="term" value="F:ATP hydrolysis activity"/>
    <property type="evidence" value="ECO:0007669"/>
    <property type="project" value="InterPro"/>
</dbReference>
<feature type="transmembrane region" description="Helical" evidence="9">
    <location>
        <begin position="133"/>
        <end position="156"/>
    </location>
</feature>
<dbReference type="PANTHER" id="PTHR43394">
    <property type="entry name" value="ATP-DEPENDENT PERMEASE MDL1, MITOCHONDRIAL"/>
    <property type="match status" value="1"/>
</dbReference>
<dbReference type="InterPro" id="IPR039421">
    <property type="entry name" value="Type_1_exporter"/>
</dbReference>
<evidence type="ECO:0000313" key="13">
    <source>
        <dbReference type="EMBL" id="SDX40270.1"/>
    </source>
</evidence>
<evidence type="ECO:0000256" key="3">
    <source>
        <dbReference type="ARBA" id="ARBA00022475"/>
    </source>
</evidence>
<feature type="domain" description="ABC transporter" evidence="10">
    <location>
        <begin position="338"/>
        <end position="571"/>
    </location>
</feature>
<evidence type="ECO:0000256" key="9">
    <source>
        <dbReference type="SAM" id="Phobius"/>
    </source>
</evidence>
<gene>
    <name evidence="12" type="ORF">GCM10008024_31240</name>
    <name evidence="13" type="ORF">SAMN05444006_11551</name>
</gene>
<sequence length="575" mass="61290">MTGAAMIAWLWRSYMRPYRWLLLAALVLMAVEGSMMGALSYLVKPMFDRVFVGGSAGAVYWVAAAVSGVFVVRALSGVGQRALMAIAGERFIAAIQSDLLAHLMTLDQRFHQTHPPGALIERVRGDTTTLRNLWTSVLAAVGRDVVALVSLFAVAISVDWRWTLVAVAGTPLLILPILALQRLVRHTSRAARASAADLATRLDEIFHGLTTIQLSGTEAREAARYRKELDRFVGAQVRADTGSAGIPAMMDVVAAIGFAGVLVYGGFQIIGGEKTVGEFMSFFTAMALIFEPLRRIGAVSGAWQMARASLERLRALFDRPATIVTPANPAPLPDTLRIEIDNVTFAYDETPALNGLSFTAEPGQTTALVGPSGAGKSTVFALLARLVDPQSGAVRIGGRDIRTLDLAALRGLFSVVSQDAALFDESIRDNVLMGRAGVTPAQFDAALGAAHAADFVAAMPRGADMPAGPRGSALSGGQRQRVAIARALLRDAPILLLDEATSALDAQSEKLVAEALGTLSHGRTTLVIAHRLSTVRDADKIVVLDQGRVVEQGTHEDLIALGGTYARLHQLQFRD</sequence>
<keyword evidence="8 9" id="KW-0472">Membrane</keyword>
<evidence type="ECO:0000313" key="15">
    <source>
        <dbReference type="Proteomes" id="UP000634647"/>
    </source>
</evidence>
<accession>A0AAN4UTU6</accession>
<dbReference type="PROSITE" id="PS50929">
    <property type="entry name" value="ABC_TM1F"/>
    <property type="match status" value="1"/>
</dbReference>
<dbReference type="PROSITE" id="PS50893">
    <property type="entry name" value="ABC_TRANSPORTER_2"/>
    <property type="match status" value="1"/>
</dbReference>
<dbReference type="InterPro" id="IPR003439">
    <property type="entry name" value="ABC_transporter-like_ATP-bd"/>
</dbReference>
<dbReference type="GO" id="GO:0005886">
    <property type="term" value="C:plasma membrane"/>
    <property type="evidence" value="ECO:0007669"/>
    <property type="project" value="UniProtKB-SubCell"/>
</dbReference>
<dbReference type="AlphaFoldDB" id="A0AAN4UTU6"/>
<keyword evidence="4 9" id="KW-0812">Transmembrane</keyword>
<evidence type="ECO:0000259" key="10">
    <source>
        <dbReference type="PROSITE" id="PS50893"/>
    </source>
</evidence>
<dbReference type="Gene3D" id="1.20.1560.10">
    <property type="entry name" value="ABC transporter type 1, transmembrane domain"/>
    <property type="match status" value="1"/>
</dbReference>
<keyword evidence="14" id="KW-1185">Reference proteome</keyword>
<proteinExistence type="predicted"/>
<comment type="caution">
    <text evidence="12">The sequence shown here is derived from an EMBL/GenBank/DDBJ whole genome shotgun (WGS) entry which is preliminary data.</text>
</comment>
<evidence type="ECO:0000256" key="5">
    <source>
        <dbReference type="ARBA" id="ARBA00022741"/>
    </source>
</evidence>
<dbReference type="SUPFAM" id="SSF52540">
    <property type="entry name" value="P-loop containing nucleoside triphosphate hydrolases"/>
    <property type="match status" value="1"/>
</dbReference>
<dbReference type="Pfam" id="PF00664">
    <property type="entry name" value="ABC_membrane"/>
    <property type="match status" value="1"/>
</dbReference>
<reference evidence="13 14" key="2">
    <citation type="submission" date="2016-10" db="EMBL/GenBank/DDBJ databases">
        <authorList>
            <person name="Varghese N."/>
            <person name="Submissions S."/>
        </authorList>
    </citation>
    <scope>NUCLEOTIDE SEQUENCE [LARGE SCALE GENOMIC DNA]</scope>
    <source>
        <strain evidence="13 14">DSM 24802</strain>
    </source>
</reference>
<evidence type="ECO:0000256" key="8">
    <source>
        <dbReference type="ARBA" id="ARBA00023136"/>
    </source>
</evidence>
<keyword evidence="2" id="KW-0813">Transport</keyword>
<evidence type="ECO:0000256" key="2">
    <source>
        <dbReference type="ARBA" id="ARBA00022448"/>
    </source>
</evidence>
<evidence type="ECO:0000256" key="1">
    <source>
        <dbReference type="ARBA" id="ARBA00004651"/>
    </source>
</evidence>
<keyword evidence="5" id="KW-0547">Nucleotide-binding</keyword>
<dbReference type="Gene3D" id="3.40.50.300">
    <property type="entry name" value="P-loop containing nucleotide triphosphate hydrolases"/>
    <property type="match status" value="1"/>
</dbReference>
<dbReference type="InterPro" id="IPR036640">
    <property type="entry name" value="ABC1_TM_sf"/>
</dbReference>
<dbReference type="CDD" id="cd18552">
    <property type="entry name" value="ABC_6TM_MsbA_like"/>
    <property type="match status" value="1"/>
</dbReference>
<dbReference type="RefSeq" id="WP_035837558.1">
    <property type="nucleotide sequence ID" value="NZ_BNAB01000016.1"/>
</dbReference>
<comment type="subcellular location">
    <subcellularLocation>
        <location evidence="1">Cell membrane</location>
        <topology evidence="1">Multi-pass membrane protein</topology>
    </subcellularLocation>
</comment>
<dbReference type="InterPro" id="IPR003593">
    <property type="entry name" value="AAA+_ATPase"/>
</dbReference>
<feature type="transmembrane region" description="Helical" evidence="9">
    <location>
        <begin position="50"/>
        <end position="75"/>
    </location>
</feature>
<dbReference type="SUPFAM" id="SSF90123">
    <property type="entry name" value="ABC transporter transmembrane region"/>
    <property type="match status" value="1"/>
</dbReference>
<keyword evidence="6 13" id="KW-0067">ATP-binding</keyword>
<keyword evidence="3" id="KW-1003">Cell membrane</keyword>
<dbReference type="EMBL" id="FNOB01000015">
    <property type="protein sequence ID" value="SDX40270.1"/>
    <property type="molecule type" value="Genomic_DNA"/>
</dbReference>